<dbReference type="Pfam" id="PF02836">
    <property type="entry name" value="Glyco_hydro_2_C"/>
    <property type="match status" value="1"/>
</dbReference>
<dbReference type="Gene3D" id="3.20.20.80">
    <property type="entry name" value="Glycosidases"/>
    <property type="match status" value="1"/>
</dbReference>
<keyword evidence="2" id="KW-0378">Hydrolase</keyword>
<feature type="domain" description="Glycoside hydrolase family 2 immunoglobulin-like beta-sandwich" evidence="4">
    <location>
        <begin position="156"/>
        <end position="238"/>
    </location>
</feature>
<dbReference type="SUPFAM" id="SSF49785">
    <property type="entry name" value="Galactose-binding domain-like"/>
    <property type="match status" value="1"/>
</dbReference>
<dbReference type="GO" id="GO:0005975">
    <property type="term" value="P:carbohydrate metabolic process"/>
    <property type="evidence" value="ECO:0007669"/>
    <property type="project" value="InterPro"/>
</dbReference>
<dbReference type="OrthoDB" id="9762066at2"/>
<comment type="similarity">
    <text evidence="1">Belongs to the glycosyl hydrolase 2 family.</text>
</comment>
<dbReference type="InterPro" id="IPR006101">
    <property type="entry name" value="Glyco_hydro_2"/>
</dbReference>
<feature type="domain" description="Glycoside hydrolase family 2" evidence="7">
    <location>
        <begin position="695"/>
        <end position="775"/>
    </location>
</feature>
<dbReference type="GO" id="GO:0004553">
    <property type="term" value="F:hydrolase activity, hydrolyzing O-glycosyl compounds"/>
    <property type="evidence" value="ECO:0007669"/>
    <property type="project" value="InterPro"/>
</dbReference>
<dbReference type="InterPro" id="IPR040605">
    <property type="entry name" value="Glyco_hydro2_dom5"/>
</dbReference>
<keyword evidence="3" id="KW-0326">Glycosidase</keyword>
<evidence type="ECO:0000259" key="8">
    <source>
        <dbReference type="Pfam" id="PF22666"/>
    </source>
</evidence>
<evidence type="ECO:0000313" key="10">
    <source>
        <dbReference type="Proteomes" id="UP000199159"/>
    </source>
</evidence>
<evidence type="ECO:0000259" key="7">
    <source>
        <dbReference type="Pfam" id="PF18565"/>
    </source>
</evidence>
<reference evidence="10" key="1">
    <citation type="submission" date="2016-10" db="EMBL/GenBank/DDBJ databases">
        <authorList>
            <person name="Varghese N."/>
            <person name="Submissions S."/>
        </authorList>
    </citation>
    <scope>NUCLEOTIDE SEQUENCE [LARGE SCALE GENOMIC DNA]</scope>
    <source>
        <strain evidence="10">IBRC-M10078</strain>
    </source>
</reference>
<dbReference type="SUPFAM" id="SSF51445">
    <property type="entry name" value="(Trans)glycosidases"/>
    <property type="match status" value="1"/>
</dbReference>
<name>A0A1H0VP21_9BACI</name>
<evidence type="ECO:0000259" key="5">
    <source>
        <dbReference type="Pfam" id="PF02836"/>
    </source>
</evidence>
<dbReference type="AlphaFoldDB" id="A0A1H0VP21"/>
<dbReference type="InterPro" id="IPR036156">
    <property type="entry name" value="Beta-gal/glucu_dom_sf"/>
</dbReference>
<feature type="domain" description="DUF4982" evidence="6">
    <location>
        <begin position="614"/>
        <end position="672"/>
    </location>
</feature>
<accession>A0A1H0VP21</accession>
<dbReference type="Gene3D" id="2.60.120.260">
    <property type="entry name" value="Galactose-binding domain-like"/>
    <property type="match status" value="1"/>
</dbReference>
<evidence type="ECO:0000313" key="9">
    <source>
        <dbReference type="EMBL" id="SDP79826.1"/>
    </source>
</evidence>
<dbReference type="InterPro" id="IPR032311">
    <property type="entry name" value="DUF4982"/>
</dbReference>
<dbReference type="InterPro" id="IPR008979">
    <property type="entry name" value="Galactose-bd-like_sf"/>
</dbReference>
<dbReference type="Pfam" id="PF18565">
    <property type="entry name" value="Glyco_hydro2_C5"/>
    <property type="match status" value="1"/>
</dbReference>
<protein>
    <submittedName>
        <fullName evidence="9">Beta-galactosidase</fullName>
    </submittedName>
</protein>
<dbReference type="RefSeq" id="WP_090855733.1">
    <property type="nucleotide sequence ID" value="NZ_FNJU01000007.1"/>
</dbReference>
<dbReference type="InterPro" id="IPR006103">
    <property type="entry name" value="Glyco_hydro_2_cat"/>
</dbReference>
<sequence length="788" mass="89550">MKILWNNDWFFSRIGENNEKQITLPHDAMILENRSLDSLGGKNTGWYEGYDYLYTKKFFAPSEFEGKKLIIEFEGVYHNAEVYLNEEKIAFRPYGYTNFYVDISKKLKINEENEVKVVARNADQPNSRWYSGSGIYRPVQLYVLPEEHIVLNGIKISTLNYQTRTIEVAVETSTLGMIDIEILDGETTLDKANLQTDGKVVWTQDLPDAKLWNTETPYLYTCKVKFGEHVEEVVFGIRQIECTRENSFCINGERVILRGSCVHHDNGILGARAYDFAEERKVRIMKEAGYNAIRSAHNPCSKAMLDACDRLGMLVVDEYVDCWYIHKTKNDYALYCMDWWRQDLKDMVDKDFNHPSVIMYSTGNEVSETAEERGIKFTGQMTEYLHQLDDTRPVTCGVNIFFNYLSSLGFGVYTDKKAEKAVSKGKQEAVGSEFFNNLAGILGDRTMKLGASLHGCDVKTRDAFANMDVAGYNYGIYRYKKDLKKYPERIIVGSETFCNDAYRFYEFAKQNTGLIGDFVWAGMDYLGEVGVGAWEYRDYAPDFTHQVGWVSAGSGRVDLIGNELGEAKYTKVAFEIDKIHIAVVPVNNAFKPHSPSAWKMTNAMDSWSWDDCDGQMTKVEVYARAYRVALYVNSKKVGEKKLRNDCKAIFKTKYYRGQVVAIAYDEQGKEIARTLLESAGEETKLTVLPEDEKLGMDDLCYIRLKYTDHTGTKKPLARGDIKVSIKGGELLALGNACPYNARGYNMDVTDTYYGEALAVVKPKGVGKIEIFAESQYGNAQSSVMVISK</sequence>
<dbReference type="InterPro" id="IPR054593">
    <property type="entry name" value="Beta-mannosidase-like_N2"/>
</dbReference>
<dbReference type="Pfam" id="PF16355">
    <property type="entry name" value="DUF4982"/>
    <property type="match status" value="1"/>
</dbReference>
<organism evidence="9 10">
    <name type="scientific">Litchfieldia salsa</name>
    <dbReference type="NCBI Taxonomy" id="930152"/>
    <lineage>
        <taxon>Bacteria</taxon>
        <taxon>Bacillati</taxon>
        <taxon>Bacillota</taxon>
        <taxon>Bacilli</taxon>
        <taxon>Bacillales</taxon>
        <taxon>Bacillaceae</taxon>
        <taxon>Litchfieldia</taxon>
    </lineage>
</organism>
<dbReference type="InterPro" id="IPR017853">
    <property type="entry name" value="GH"/>
</dbReference>
<dbReference type="InterPro" id="IPR051913">
    <property type="entry name" value="GH2_Domain-Containing"/>
</dbReference>
<dbReference type="Pfam" id="PF00703">
    <property type="entry name" value="Glyco_hydro_2"/>
    <property type="match status" value="1"/>
</dbReference>
<keyword evidence="10" id="KW-1185">Reference proteome</keyword>
<dbReference type="Pfam" id="PF22666">
    <property type="entry name" value="Glyco_hydro_2_N2"/>
    <property type="match status" value="1"/>
</dbReference>
<dbReference type="InterPro" id="IPR006102">
    <property type="entry name" value="Ig-like_GH2"/>
</dbReference>
<dbReference type="PANTHER" id="PTHR42732">
    <property type="entry name" value="BETA-GALACTOSIDASE"/>
    <property type="match status" value="1"/>
</dbReference>
<evidence type="ECO:0000256" key="2">
    <source>
        <dbReference type="ARBA" id="ARBA00022801"/>
    </source>
</evidence>
<dbReference type="STRING" id="930152.SAMN05216565_10790"/>
<evidence type="ECO:0000256" key="1">
    <source>
        <dbReference type="ARBA" id="ARBA00007401"/>
    </source>
</evidence>
<dbReference type="SUPFAM" id="SSF49303">
    <property type="entry name" value="beta-Galactosidase/glucuronidase domain"/>
    <property type="match status" value="1"/>
</dbReference>
<evidence type="ECO:0000259" key="6">
    <source>
        <dbReference type="Pfam" id="PF16355"/>
    </source>
</evidence>
<feature type="domain" description="Beta-mannosidase-like galactose-binding" evidence="8">
    <location>
        <begin position="43"/>
        <end position="122"/>
    </location>
</feature>
<evidence type="ECO:0000259" key="4">
    <source>
        <dbReference type="Pfam" id="PF00703"/>
    </source>
</evidence>
<evidence type="ECO:0000256" key="3">
    <source>
        <dbReference type="ARBA" id="ARBA00023295"/>
    </source>
</evidence>
<dbReference type="InterPro" id="IPR013783">
    <property type="entry name" value="Ig-like_fold"/>
</dbReference>
<dbReference type="PRINTS" id="PR00132">
    <property type="entry name" value="GLHYDRLASE2"/>
</dbReference>
<feature type="domain" description="Glycoside hydrolase family 2 catalytic" evidence="5">
    <location>
        <begin position="244"/>
        <end position="409"/>
    </location>
</feature>
<dbReference type="Gene3D" id="2.60.40.10">
    <property type="entry name" value="Immunoglobulins"/>
    <property type="match status" value="3"/>
</dbReference>
<dbReference type="EMBL" id="FNJU01000007">
    <property type="protein sequence ID" value="SDP79826.1"/>
    <property type="molecule type" value="Genomic_DNA"/>
</dbReference>
<dbReference type="PANTHER" id="PTHR42732:SF1">
    <property type="entry name" value="BETA-MANNOSIDASE"/>
    <property type="match status" value="1"/>
</dbReference>
<dbReference type="Proteomes" id="UP000199159">
    <property type="component" value="Unassembled WGS sequence"/>
</dbReference>
<gene>
    <name evidence="9" type="ORF">SAMN05216565_10790</name>
</gene>
<proteinExistence type="inferred from homology"/>